<keyword evidence="2" id="KW-1185">Reference proteome</keyword>
<accession>A0A176Y6I9</accession>
<comment type="caution">
    <text evidence="1">The sequence shown here is derived from an EMBL/GenBank/DDBJ whole genome shotgun (WGS) entry which is preliminary data.</text>
</comment>
<dbReference type="EMBL" id="LUUB01000129">
    <property type="protein sequence ID" value="OAE96752.1"/>
    <property type="molecule type" value="Genomic_DNA"/>
</dbReference>
<proteinExistence type="predicted"/>
<dbReference type="AlphaFoldDB" id="A0A176Y6I9"/>
<protein>
    <submittedName>
        <fullName evidence="1">Uncharacterized protein</fullName>
    </submittedName>
</protein>
<dbReference type="Proteomes" id="UP000076959">
    <property type="component" value="Unassembled WGS sequence"/>
</dbReference>
<organism evidence="1 2">
    <name type="scientific">Bradyrhizobium centrolobii</name>
    <dbReference type="NCBI Taxonomy" id="1505087"/>
    <lineage>
        <taxon>Bacteria</taxon>
        <taxon>Pseudomonadati</taxon>
        <taxon>Pseudomonadota</taxon>
        <taxon>Alphaproteobacteria</taxon>
        <taxon>Hyphomicrobiales</taxon>
        <taxon>Nitrobacteraceae</taxon>
        <taxon>Bradyrhizobium</taxon>
    </lineage>
</organism>
<evidence type="ECO:0000313" key="2">
    <source>
        <dbReference type="Proteomes" id="UP000076959"/>
    </source>
</evidence>
<evidence type="ECO:0000313" key="1">
    <source>
        <dbReference type="EMBL" id="OAE96752.1"/>
    </source>
</evidence>
<reference evidence="1 2" key="1">
    <citation type="submission" date="2016-03" db="EMBL/GenBank/DDBJ databases">
        <title>Draft Genome Sequence of the Strain BR 10245 (Bradyrhizobium sp.) isolated from nodules of Centrolobium paraense.</title>
        <authorList>
            <person name="Simoes-Araujo J.L.Sr."/>
            <person name="Barauna A.C."/>
            <person name="Silva K."/>
            <person name="Zilli J.E."/>
        </authorList>
    </citation>
    <scope>NUCLEOTIDE SEQUENCE [LARGE SCALE GENOMIC DNA]</scope>
    <source>
        <strain evidence="1 2">BR 10245</strain>
    </source>
</reference>
<dbReference type="STRING" id="1505087.AYJ54_36340"/>
<name>A0A176Y6I9_9BRAD</name>
<sequence length="71" mass="7873">MISCPRRMSFHEQSPTTECSLARAIRGVQRAGLFVVGVKSDGTLIISDRPIDTRSLVQPDANDDPDSKWKD</sequence>
<gene>
    <name evidence="1" type="ORF">AYJ54_36340</name>
</gene>